<dbReference type="Proteomes" id="UP000533269">
    <property type="component" value="Unassembled WGS sequence"/>
</dbReference>
<proteinExistence type="predicted"/>
<accession>A0A7W4XVM7</accession>
<feature type="region of interest" description="Disordered" evidence="1">
    <location>
        <begin position="102"/>
        <end position="142"/>
    </location>
</feature>
<evidence type="ECO:0000256" key="2">
    <source>
        <dbReference type="SAM" id="Phobius"/>
    </source>
</evidence>
<evidence type="ECO:0000313" key="4">
    <source>
        <dbReference type="Proteomes" id="UP000533269"/>
    </source>
</evidence>
<feature type="region of interest" description="Disordered" evidence="1">
    <location>
        <begin position="158"/>
        <end position="181"/>
    </location>
</feature>
<name>A0A7W4XVM7_KINRA</name>
<organism evidence="3 4">
    <name type="scientific">Kineococcus radiotolerans</name>
    <dbReference type="NCBI Taxonomy" id="131568"/>
    <lineage>
        <taxon>Bacteria</taxon>
        <taxon>Bacillati</taxon>
        <taxon>Actinomycetota</taxon>
        <taxon>Actinomycetes</taxon>
        <taxon>Kineosporiales</taxon>
        <taxon>Kineosporiaceae</taxon>
        <taxon>Kineococcus</taxon>
    </lineage>
</organism>
<feature type="transmembrane region" description="Helical" evidence="2">
    <location>
        <begin position="20"/>
        <end position="40"/>
    </location>
</feature>
<dbReference type="EMBL" id="JACHVY010000001">
    <property type="protein sequence ID" value="MBB2899344.1"/>
    <property type="molecule type" value="Genomic_DNA"/>
</dbReference>
<feature type="compositionally biased region" description="Low complexity" evidence="1">
    <location>
        <begin position="124"/>
        <end position="134"/>
    </location>
</feature>
<sequence>MPRTTTRGDRTATGIDTRRAATVGLTSFATLTLIPLLTHAKPGERVLLLLTAVPTAALLGCLAGYAAATAPGSATRLDVGQLHATQQGIEVRAAQLQAARHGASAAAEPSAPVLELVSDPVPPSGTGSPVGSGPLAALPRPPADQHHELQLGLRLVPAPTREAPGAAAGTATSRPGDRDRHLTLVVTHPAS</sequence>
<reference evidence="3 4" key="1">
    <citation type="submission" date="2020-08" db="EMBL/GenBank/DDBJ databases">
        <title>The Agave Microbiome: Exploring the role of microbial communities in plant adaptations to desert environments.</title>
        <authorList>
            <person name="Partida-Martinez L.P."/>
        </authorList>
    </citation>
    <scope>NUCLEOTIDE SEQUENCE [LARGE SCALE GENOMIC DNA]</scope>
    <source>
        <strain evidence="3 4">AS2.23</strain>
    </source>
</reference>
<evidence type="ECO:0000256" key="1">
    <source>
        <dbReference type="SAM" id="MobiDB-lite"/>
    </source>
</evidence>
<feature type="transmembrane region" description="Helical" evidence="2">
    <location>
        <begin position="46"/>
        <end position="68"/>
    </location>
</feature>
<protein>
    <submittedName>
        <fullName evidence="3">Uncharacterized protein</fullName>
    </submittedName>
</protein>
<keyword evidence="2" id="KW-0472">Membrane</keyword>
<keyword evidence="2" id="KW-1133">Transmembrane helix</keyword>
<dbReference type="RefSeq" id="WP_311736427.1">
    <property type="nucleotide sequence ID" value="NZ_JACHVY010000001.1"/>
</dbReference>
<evidence type="ECO:0000313" key="3">
    <source>
        <dbReference type="EMBL" id="MBB2899344.1"/>
    </source>
</evidence>
<gene>
    <name evidence="3" type="ORF">FHR75_000132</name>
</gene>
<reference evidence="3 4" key="2">
    <citation type="submission" date="2020-08" db="EMBL/GenBank/DDBJ databases">
        <authorList>
            <person name="Partida-Martinez L."/>
            <person name="Huntemann M."/>
            <person name="Clum A."/>
            <person name="Wang J."/>
            <person name="Palaniappan K."/>
            <person name="Ritter S."/>
            <person name="Chen I.-M."/>
            <person name="Stamatis D."/>
            <person name="Reddy T."/>
            <person name="O'Malley R."/>
            <person name="Daum C."/>
            <person name="Shapiro N."/>
            <person name="Ivanova N."/>
            <person name="Kyrpides N."/>
            <person name="Woyke T."/>
        </authorList>
    </citation>
    <scope>NUCLEOTIDE SEQUENCE [LARGE SCALE GENOMIC DNA]</scope>
    <source>
        <strain evidence="3 4">AS2.23</strain>
    </source>
</reference>
<keyword evidence="2" id="KW-0812">Transmembrane</keyword>
<dbReference type="AlphaFoldDB" id="A0A7W4XVM7"/>
<comment type="caution">
    <text evidence="3">The sequence shown here is derived from an EMBL/GenBank/DDBJ whole genome shotgun (WGS) entry which is preliminary data.</text>
</comment>